<dbReference type="GO" id="GO:0015221">
    <property type="term" value="F:lipopolysaccharide transmembrane transporter activity"/>
    <property type="evidence" value="ECO:0007669"/>
    <property type="project" value="InterPro"/>
</dbReference>
<protein>
    <submittedName>
        <fullName evidence="6">LPS export ABC transporter periplasmic protein LptC</fullName>
    </submittedName>
</protein>
<dbReference type="InterPro" id="IPR010664">
    <property type="entry name" value="LipoPS_assembly_LptC-rel"/>
</dbReference>
<dbReference type="NCBIfam" id="TIGR04409">
    <property type="entry name" value="LptC_YrbK"/>
    <property type="match status" value="1"/>
</dbReference>
<keyword evidence="5" id="KW-0472">Membrane</keyword>
<evidence type="ECO:0000256" key="5">
    <source>
        <dbReference type="ARBA" id="ARBA00023136"/>
    </source>
</evidence>
<keyword evidence="3" id="KW-0812">Transmembrane</keyword>
<dbReference type="Proteomes" id="UP000510822">
    <property type="component" value="Chromosome"/>
</dbReference>
<evidence type="ECO:0000256" key="4">
    <source>
        <dbReference type="ARBA" id="ARBA00022989"/>
    </source>
</evidence>
<dbReference type="AlphaFoldDB" id="A0A7D5V7S1"/>
<keyword evidence="7" id="KW-1185">Reference proteome</keyword>
<keyword evidence="4" id="KW-1133">Transmembrane helix</keyword>
<evidence type="ECO:0000313" key="6">
    <source>
        <dbReference type="EMBL" id="QLI80477.1"/>
    </source>
</evidence>
<proteinExistence type="predicted"/>
<dbReference type="InterPro" id="IPR026265">
    <property type="entry name" value="LptC"/>
</dbReference>
<keyword evidence="1" id="KW-1003">Cell membrane</keyword>
<accession>A0A7D5V7S1</accession>
<keyword evidence="2" id="KW-0997">Cell inner membrane</keyword>
<dbReference type="GO" id="GO:0030288">
    <property type="term" value="C:outer membrane-bounded periplasmic space"/>
    <property type="evidence" value="ECO:0007669"/>
    <property type="project" value="TreeGrafter"/>
</dbReference>
<dbReference type="EMBL" id="CP058952">
    <property type="protein sequence ID" value="QLI80477.1"/>
    <property type="molecule type" value="Genomic_DNA"/>
</dbReference>
<dbReference type="Gene3D" id="2.60.450.10">
    <property type="entry name" value="Lipopolysaccharide (LPS) transport protein A like domain"/>
    <property type="match status" value="1"/>
</dbReference>
<organism evidence="6 7">
    <name type="scientific">Chitinibacter fontanus</name>
    <dbReference type="NCBI Taxonomy" id="1737446"/>
    <lineage>
        <taxon>Bacteria</taxon>
        <taxon>Pseudomonadati</taxon>
        <taxon>Pseudomonadota</taxon>
        <taxon>Betaproteobacteria</taxon>
        <taxon>Neisseriales</taxon>
        <taxon>Chitinibacteraceae</taxon>
        <taxon>Chitinibacter</taxon>
    </lineage>
</organism>
<dbReference type="PANTHER" id="PTHR37481:SF1">
    <property type="entry name" value="LIPOPOLYSACCHARIDE EXPORT SYSTEM PROTEIN LPTC"/>
    <property type="match status" value="1"/>
</dbReference>
<dbReference type="PANTHER" id="PTHR37481">
    <property type="entry name" value="LIPOPOLYSACCHARIDE EXPORT SYSTEM PROTEIN LPTC"/>
    <property type="match status" value="1"/>
</dbReference>
<sequence length="189" mass="20676">MMLLLLVAALILGLSRAAIDMVSTKKIDPNTPDMITQRGVLERFDVAGLKRSELIASEVRHFRAEDTLLFNQPRLVQTDPGKPVMTVTGVRGKSIFKASQIWFYDQVELRRAPFGTQAELIIHSHDVFLNQATHQASSDAPVVADMGPHHAEAVGFVADNSAQTLLLKSKVKMTYVPTARAALVGTATQ</sequence>
<evidence type="ECO:0000313" key="7">
    <source>
        <dbReference type="Proteomes" id="UP000510822"/>
    </source>
</evidence>
<dbReference type="InterPro" id="IPR052363">
    <property type="entry name" value="LPS_export_LptC"/>
</dbReference>
<name>A0A7D5V7S1_9NEIS</name>
<evidence type="ECO:0000256" key="3">
    <source>
        <dbReference type="ARBA" id="ARBA00022692"/>
    </source>
</evidence>
<dbReference type="RefSeq" id="WP_180307617.1">
    <property type="nucleotide sequence ID" value="NZ_CP058952.1"/>
</dbReference>
<dbReference type="GO" id="GO:0017089">
    <property type="term" value="F:glycolipid transfer activity"/>
    <property type="evidence" value="ECO:0007669"/>
    <property type="project" value="TreeGrafter"/>
</dbReference>
<dbReference type="KEGG" id="cfon:HZU75_02380"/>
<gene>
    <name evidence="6" type="primary">lptC</name>
    <name evidence="6" type="ORF">HZU75_02380</name>
</gene>
<evidence type="ECO:0000256" key="2">
    <source>
        <dbReference type="ARBA" id="ARBA00022519"/>
    </source>
</evidence>
<reference evidence="6 7" key="1">
    <citation type="journal article" date="2016" name="Int. J. Syst. Evol. Microbiol.">
        <title>Chitinibacter fontanus sp. nov., isolated from a spring.</title>
        <authorList>
            <person name="Sheu S.Y."/>
            <person name="Li Y.S."/>
            <person name="Young C.C."/>
            <person name="Chen W.M."/>
        </authorList>
    </citation>
    <scope>NUCLEOTIDE SEQUENCE [LARGE SCALE GENOMIC DNA]</scope>
    <source>
        <strain evidence="6 7">STM-7</strain>
    </source>
</reference>
<evidence type="ECO:0000256" key="1">
    <source>
        <dbReference type="ARBA" id="ARBA00022475"/>
    </source>
</evidence>
<dbReference type="GO" id="GO:0005886">
    <property type="term" value="C:plasma membrane"/>
    <property type="evidence" value="ECO:0007669"/>
    <property type="project" value="InterPro"/>
</dbReference>
<dbReference type="Pfam" id="PF06835">
    <property type="entry name" value="LptC"/>
    <property type="match status" value="1"/>
</dbReference>